<dbReference type="InterPro" id="IPR039299">
    <property type="entry name" value="SEOA"/>
</dbReference>
<organism evidence="2 3">
    <name type="scientific">Stylosanthes scabra</name>
    <dbReference type="NCBI Taxonomy" id="79078"/>
    <lineage>
        <taxon>Eukaryota</taxon>
        <taxon>Viridiplantae</taxon>
        <taxon>Streptophyta</taxon>
        <taxon>Embryophyta</taxon>
        <taxon>Tracheophyta</taxon>
        <taxon>Spermatophyta</taxon>
        <taxon>Magnoliopsida</taxon>
        <taxon>eudicotyledons</taxon>
        <taxon>Gunneridae</taxon>
        <taxon>Pentapetalae</taxon>
        <taxon>rosids</taxon>
        <taxon>fabids</taxon>
        <taxon>Fabales</taxon>
        <taxon>Fabaceae</taxon>
        <taxon>Papilionoideae</taxon>
        <taxon>50 kb inversion clade</taxon>
        <taxon>dalbergioids sensu lato</taxon>
        <taxon>Dalbergieae</taxon>
        <taxon>Pterocarpus clade</taxon>
        <taxon>Stylosanthes</taxon>
    </lineage>
</organism>
<evidence type="ECO:0000259" key="1">
    <source>
        <dbReference type="Pfam" id="PF14576"/>
    </source>
</evidence>
<sequence>MSETSQSADLHVNSPLNPFKVNDDVISKDISIHHDGAQVVSKDVNSLFEFASKIVRSRLSNFTHSLDLKHVTVDVVEKKVPESAFRPTYSQLKEIVSQMTCDSLKESNAHESVVGVLKKLKSYRWDAKAVIALSAFALDFGQTRRRLSLTQVRKKEDNASLELQVFRLAEEENKPTQLDSTLVDNTLELIDKIIELEKLFDDKSCKARLDVYTYWAIFSIFACANNQVEPAMKNKLVGKLNSTVAEINANLLEKIDHEIEQFQDYSISPMDVSSEISQLLEAIIYPYKFDRFQSIARSTSKELVTMDKLKTKTLFLFISGLGLEDHKIIESLESIYNAIGKHTDEKDYMILWAPAVKTWGQKAENKFQSLNNKPSIPRYVALYLSLLKGLQKEYNAPGVVDIPIMVGITNAFGKVTTGAMLINIMSIMQKYQPSESIINHLKSNKFRNCRDVTSASSLSEIIKRNPSIIPSKVLMLELF</sequence>
<dbReference type="EMBL" id="JASCZI010120969">
    <property type="protein sequence ID" value="MED6158364.1"/>
    <property type="molecule type" value="Genomic_DNA"/>
</dbReference>
<evidence type="ECO:0000313" key="3">
    <source>
        <dbReference type="Proteomes" id="UP001341840"/>
    </source>
</evidence>
<evidence type="ECO:0000313" key="2">
    <source>
        <dbReference type="EMBL" id="MED6158364.1"/>
    </source>
</evidence>
<name>A0ABU6UBH0_9FABA</name>
<dbReference type="Proteomes" id="UP001341840">
    <property type="component" value="Unassembled WGS sequence"/>
</dbReference>
<accession>A0ABU6UBH0</accession>
<dbReference type="Pfam" id="PF14576">
    <property type="entry name" value="SEO_N"/>
    <property type="match status" value="1"/>
</dbReference>
<keyword evidence="3" id="KW-1185">Reference proteome</keyword>
<reference evidence="2 3" key="1">
    <citation type="journal article" date="2023" name="Plants (Basel)">
        <title>Bridging the Gap: Combining Genomics and Transcriptomics Approaches to Understand Stylosanthes scabra, an Orphan Legume from the Brazilian Caatinga.</title>
        <authorList>
            <person name="Ferreira-Neto J.R.C."/>
            <person name="da Silva M.D."/>
            <person name="Binneck E."/>
            <person name="de Melo N.F."/>
            <person name="da Silva R.H."/>
            <person name="de Melo A.L.T.M."/>
            <person name="Pandolfi V."/>
            <person name="Bustamante F.O."/>
            <person name="Brasileiro-Vidal A.C."/>
            <person name="Benko-Iseppon A.M."/>
        </authorList>
    </citation>
    <scope>NUCLEOTIDE SEQUENCE [LARGE SCALE GENOMIC DNA]</scope>
    <source>
        <tissue evidence="2">Leaves</tissue>
    </source>
</reference>
<gene>
    <name evidence="2" type="ORF">PIB30_032118</name>
</gene>
<proteinExistence type="predicted"/>
<dbReference type="PANTHER" id="PTHR33232:SF18">
    <property type="entry name" value="PROTEIN SIEVE ELEMENT OCCLUSION B-LIKE"/>
    <property type="match status" value="1"/>
</dbReference>
<protein>
    <recommendedName>
        <fullName evidence="1">Sieve element occlusion N-terminal domain-containing protein</fullName>
    </recommendedName>
</protein>
<feature type="domain" description="Sieve element occlusion N-terminal" evidence="1">
    <location>
        <begin position="22"/>
        <end position="235"/>
    </location>
</feature>
<dbReference type="PANTHER" id="PTHR33232">
    <property type="entry name" value="PROTEIN SIEVE ELEMENT OCCLUSION B-LIKE"/>
    <property type="match status" value="1"/>
</dbReference>
<dbReference type="InterPro" id="IPR027942">
    <property type="entry name" value="SEO_N"/>
</dbReference>
<comment type="caution">
    <text evidence="2">The sequence shown here is derived from an EMBL/GenBank/DDBJ whole genome shotgun (WGS) entry which is preliminary data.</text>
</comment>